<dbReference type="Proteomes" id="UP000063699">
    <property type="component" value="Chromosome"/>
</dbReference>
<reference evidence="2 3" key="1">
    <citation type="submission" date="2015-07" db="EMBL/GenBank/DDBJ databases">
        <title>Genome sequencing of Kibdelosporangium phytohabitans.</title>
        <authorList>
            <person name="Qin S."/>
            <person name="Xing K."/>
        </authorList>
    </citation>
    <scope>NUCLEOTIDE SEQUENCE [LARGE SCALE GENOMIC DNA]</scope>
    <source>
        <strain evidence="2 3">KLBMP1111</strain>
    </source>
</reference>
<organism evidence="2 3">
    <name type="scientific">Kibdelosporangium phytohabitans</name>
    <dbReference type="NCBI Taxonomy" id="860235"/>
    <lineage>
        <taxon>Bacteria</taxon>
        <taxon>Bacillati</taxon>
        <taxon>Actinomycetota</taxon>
        <taxon>Actinomycetes</taxon>
        <taxon>Pseudonocardiales</taxon>
        <taxon>Pseudonocardiaceae</taxon>
        <taxon>Kibdelosporangium</taxon>
    </lineage>
</organism>
<dbReference type="KEGG" id="kphy:AOZ06_26600"/>
<evidence type="ECO:0000256" key="1">
    <source>
        <dbReference type="SAM" id="MobiDB-lite"/>
    </source>
</evidence>
<accession>A0A0N9I1U4</accession>
<sequence>MDSASLAVQIRRVACTRSANSAILVRALVPWLASSRRFRPAPAPKRNRPSDSRSRHATSLAVMIGSRCVTRHTPVPSWRVLVTAATADSATNGS</sequence>
<dbReference type="EMBL" id="CP012752">
    <property type="protein sequence ID" value="ALG09995.1"/>
    <property type="molecule type" value="Genomic_DNA"/>
</dbReference>
<feature type="region of interest" description="Disordered" evidence="1">
    <location>
        <begin position="38"/>
        <end position="57"/>
    </location>
</feature>
<protein>
    <submittedName>
        <fullName evidence="2">Uncharacterized protein</fullName>
    </submittedName>
</protein>
<evidence type="ECO:0000313" key="3">
    <source>
        <dbReference type="Proteomes" id="UP000063699"/>
    </source>
</evidence>
<evidence type="ECO:0000313" key="2">
    <source>
        <dbReference type="EMBL" id="ALG09995.1"/>
    </source>
</evidence>
<proteinExistence type="predicted"/>
<gene>
    <name evidence="2" type="ORF">AOZ06_26600</name>
</gene>
<dbReference type="AlphaFoldDB" id="A0A0N9I1U4"/>
<keyword evidence="3" id="KW-1185">Reference proteome</keyword>
<name>A0A0N9I1U4_9PSEU</name>